<dbReference type="EMBL" id="BNJG01000002">
    <property type="protein sequence ID" value="GHO57545.1"/>
    <property type="molecule type" value="Genomic_DNA"/>
</dbReference>
<accession>A0ABQ3UYW2</accession>
<dbReference type="Pfam" id="PF01872">
    <property type="entry name" value="RibD_C"/>
    <property type="match status" value="1"/>
</dbReference>
<evidence type="ECO:0000259" key="1">
    <source>
        <dbReference type="Pfam" id="PF01872"/>
    </source>
</evidence>
<proteinExistence type="predicted"/>
<dbReference type="SUPFAM" id="SSF53597">
    <property type="entry name" value="Dihydrofolate reductase-like"/>
    <property type="match status" value="1"/>
</dbReference>
<dbReference type="InterPro" id="IPR050765">
    <property type="entry name" value="Riboflavin_Biosynth_HTPR"/>
</dbReference>
<dbReference type="Gene3D" id="3.40.430.10">
    <property type="entry name" value="Dihydrofolate Reductase, subunit A"/>
    <property type="match status" value="1"/>
</dbReference>
<comment type="caution">
    <text evidence="2">The sequence shown here is derived from an EMBL/GenBank/DDBJ whole genome shotgun (WGS) entry which is preliminary data.</text>
</comment>
<sequence>MKDIVRKLIVSNLVSLDGYYEGKDRNLDALFDYLHKDYSGDEHFDYYNTERLRAADTLILSGRTSFSGYKAYWTGVPQAPNATAIRREFAGLIESVEKIVVSDTVTREDLAPWEETTRIVRGADLYQEVAALTQQLGRRDILMLSSRMLWNDLLLHGLVDELHLTIFPVIAGEGTPLFTCRPSMSLKLIATHTWQGSGNILACYQVGQMKS</sequence>
<reference evidence="2 3" key="1">
    <citation type="journal article" date="2021" name="Int. J. Syst. Evol. Microbiol.">
        <title>Reticulibacter mediterranei gen. nov., sp. nov., within the new family Reticulibacteraceae fam. nov., and Ktedonospora formicarum gen. nov., sp. nov., Ktedonobacter robiniae sp. nov., Dictyobacter formicarum sp. nov. and Dictyobacter arantiisoli sp. nov., belonging to the class Ktedonobacteria.</title>
        <authorList>
            <person name="Yabe S."/>
            <person name="Zheng Y."/>
            <person name="Wang C.M."/>
            <person name="Sakai Y."/>
            <person name="Abe K."/>
            <person name="Yokota A."/>
            <person name="Donadio S."/>
            <person name="Cavaletti L."/>
            <person name="Monciardini P."/>
        </authorList>
    </citation>
    <scope>NUCLEOTIDE SEQUENCE [LARGE SCALE GENOMIC DNA]</scope>
    <source>
        <strain evidence="2 3">SOSP1-30</strain>
    </source>
</reference>
<dbReference type="InterPro" id="IPR024072">
    <property type="entry name" value="DHFR-like_dom_sf"/>
</dbReference>
<feature type="domain" description="Bacterial bifunctional deaminase-reductase C-terminal" evidence="1">
    <location>
        <begin position="6"/>
        <end position="198"/>
    </location>
</feature>
<dbReference type="Proteomes" id="UP000654345">
    <property type="component" value="Unassembled WGS sequence"/>
</dbReference>
<name>A0ABQ3UYW2_9CHLR</name>
<dbReference type="PANTHER" id="PTHR38011">
    <property type="entry name" value="DIHYDROFOLATE REDUCTASE FAMILY PROTEIN (AFU_ORTHOLOGUE AFUA_8G06820)"/>
    <property type="match status" value="1"/>
</dbReference>
<organism evidence="2 3">
    <name type="scientific">Ktedonobacter robiniae</name>
    <dbReference type="NCBI Taxonomy" id="2778365"/>
    <lineage>
        <taxon>Bacteria</taxon>
        <taxon>Bacillati</taxon>
        <taxon>Chloroflexota</taxon>
        <taxon>Ktedonobacteria</taxon>
        <taxon>Ktedonobacterales</taxon>
        <taxon>Ktedonobacteraceae</taxon>
        <taxon>Ktedonobacter</taxon>
    </lineage>
</organism>
<gene>
    <name evidence="2" type="ORF">KSB_60200</name>
</gene>
<protein>
    <recommendedName>
        <fullName evidence="1">Bacterial bifunctional deaminase-reductase C-terminal domain-containing protein</fullName>
    </recommendedName>
</protein>
<dbReference type="RefSeq" id="WP_201373927.1">
    <property type="nucleotide sequence ID" value="NZ_BNJG01000002.1"/>
</dbReference>
<dbReference type="InterPro" id="IPR002734">
    <property type="entry name" value="RibDG_C"/>
</dbReference>
<dbReference type="PANTHER" id="PTHR38011:SF11">
    <property type="entry name" value="2,5-DIAMINO-6-RIBOSYLAMINO-4(3H)-PYRIMIDINONE 5'-PHOSPHATE REDUCTASE"/>
    <property type="match status" value="1"/>
</dbReference>
<keyword evidence="3" id="KW-1185">Reference proteome</keyword>
<evidence type="ECO:0000313" key="2">
    <source>
        <dbReference type="EMBL" id="GHO57545.1"/>
    </source>
</evidence>
<evidence type="ECO:0000313" key="3">
    <source>
        <dbReference type="Proteomes" id="UP000654345"/>
    </source>
</evidence>